<gene>
    <name evidence="3" type="ORF">WOLCODRAFT_54513</name>
</gene>
<dbReference type="OMA" id="WASCFVE"/>
<organism evidence="3 4">
    <name type="scientific">Wolfiporia cocos (strain MD-104)</name>
    <name type="common">Brown rot fungus</name>
    <dbReference type="NCBI Taxonomy" id="742152"/>
    <lineage>
        <taxon>Eukaryota</taxon>
        <taxon>Fungi</taxon>
        <taxon>Dikarya</taxon>
        <taxon>Basidiomycota</taxon>
        <taxon>Agaricomycotina</taxon>
        <taxon>Agaricomycetes</taxon>
        <taxon>Polyporales</taxon>
        <taxon>Phaeolaceae</taxon>
        <taxon>Wolfiporia</taxon>
    </lineage>
</organism>
<dbReference type="Proteomes" id="UP000218811">
    <property type="component" value="Unassembled WGS sequence"/>
</dbReference>
<keyword evidence="1" id="KW-0238">DNA-binding</keyword>
<feature type="non-terminal residue" evidence="3">
    <location>
        <position position="69"/>
    </location>
</feature>
<evidence type="ECO:0000313" key="3">
    <source>
        <dbReference type="EMBL" id="PCH35478.1"/>
    </source>
</evidence>
<evidence type="ECO:0000313" key="4">
    <source>
        <dbReference type="Proteomes" id="UP000218811"/>
    </source>
</evidence>
<dbReference type="GO" id="GO:0003677">
    <property type="term" value="F:DNA binding"/>
    <property type="evidence" value="ECO:0007669"/>
    <property type="project" value="UniProtKB-KW"/>
</dbReference>
<accession>A0A2H3JCS4</accession>
<sequence>VLAFIIQMAWQGFPLTHCYIKEAVDDICQAQYGDRFPQSGVGKHWTIHFLEKHSERVKPYWSCSLDHSR</sequence>
<name>A0A2H3JCS4_WOLCO</name>
<dbReference type="OrthoDB" id="2668963at2759"/>
<feature type="non-terminal residue" evidence="3">
    <location>
        <position position="1"/>
    </location>
</feature>
<dbReference type="AlphaFoldDB" id="A0A2H3JCS4"/>
<proteinExistence type="predicted"/>
<keyword evidence="4" id="KW-1185">Reference proteome</keyword>
<feature type="domain" description="HTH CENPB-type" evidence="2">
    <location>
        <begin position="3"/>
        <end position="53"/>
    </location>
</feature>
<evidence type="ECO:0000256" key="1">
    <source>
        <dbReference type="ARBA" id="ARBA00023125"/>
    </source>
</evidence>
<dbReference type="EMBL" id="KB467854">
    <property type="protein sequence ID" value="PCH35478.1"/>
    <property type="molecule type" value="Genomic_DNA"/>
</dbReference>
<dbReference type="Pfam" id="PF03221">
    <property type="entry name" value="HTH_Tnp_Tc5"/>
    <property type="match status" value="1"/>
</dbReference>
<evidence type="ECO:0000259" key="2">
    <source>
        <dbReference type="Pfam" id="PF03221"/>
    </source>
</evidence>
<dbReference type="InterPro" id="IPR006600">
    <property type="entry name" value="HTH_CenpB_DNA-bd_dom"/>
</dbReference>
<reference evidence="3 4" key="1">
    <citation type="journal article" date="2012" name="Science">
        <title>The Paleozoic origin of enzymatic lignin decomposition reconstructed from 31 fungal genomes.</title>
        <authorList>
            <person name="Floudas D."/>
            <person name="Binder M."/>
            <person name="Riley R."/>
            <person name="Barry K."/>
            <person name="Blanchette R.A."/>
            <person name="Henrissat B."/>
            <person name="Martinez A.T."/>
            <person name="Otillar R."/>
            <person name="Spatafora J.W."/>
            <person name="Yadav J.S."/>
            <person name="Aerts A."/>
            <person name="Benoit I."/>
            <person name="Boyd A."/>
            <person name="Carlson A."/>
            <person name="Copeland A."/>
            <person name="Coutinho P.M."/>
            <person name="de Vries R.P."/>
            <person name="Ferreira P."/>
            <person name="Findley K."/>
            <person name="Foster B."/>
            <person name="Gaskell J."/>
            <person name="Glotzer D."/>
            <person name="Gorecki P."/>
            <person name="Heitman J."/>
            <person name="Hesse C."/>
            <person name="Hori C."/>
            <person name="Igarashi K."/>
            <person name="Jurgens J.A."/>
            <person name="Kallen N."/>
            <person name="Kersten P."/>
            <person name="Kohler A."/>
            <person name="Kuees U."/>
            <person name="Kumar T.K.A."/>
            <person name="Kuo A."/>
            <person name="LaButti K."/>
            <person name="Larrondo L.F."/>
            <person name="Lindquist E."/>
            <person name="Ling A."/>
            <person name="Lombard V."/>
            <person name="Lucas S."/>
            <person name="Lundell T."/>
            <person name="Martin R."/>
            <person name="McLaughlin D.J."/>
            <person name="Morgenstern I."/>
            <person name="Morin E."/>
            <person name="Murat C."/>
            <person name="Nagy L.G."/>
            <person name="Nolan M."/>
            <person name="Ohm R.A."/>
            <person name="Patyshakuliyeva A."/>
            <person name="Rokas A."/>
            <person name="Ruiz-Duenas F.J."/>
            <person name="Sabat G."/>
            <person name="Salamov A."/>
            <person name="Samejima M."/>
            <person name="Schmutz J."/>
            <person name="Slot J.C."/>
            <person name="St John F."/>
            <person name="Stenlid J."/>
            <person name="Sun H."/>
            <person name="Sun S."/>
            <person name="Syed K."/>
            <person name="Tsang A."/>
            <person name="Wiebenga A."/>
            <person name="Young D."/>
            <person name="Pisabarro A."/>
            <person name="Eastwood D.C."/>
            <person name="Martin F."/>
            <person name="Cullen D."/>
            <person name="Grigoriev I.V."/>
            <person name="Hibbett D.S."/>
        </authorList>
    </citation>
    <scope>NUCLEOTIDE SEQUENCE [LARGE SCALE GENOMIC DNA]</scope>
    <source>
        <strain evidence="3 4">MD-104</strain>
    </source>
</reference>
<protein>
    <recommendedName>
        <fullName evidence="2">HTH CENPB-type domain-containing protein</fullName>
    </recommendedName>
</protein>